<reference evidence="6 7" key="1">
    <citation type="submission" date="2024-04" db="EMBL/GenBank/DDBJ databases">
        <title>Three lactobacilli isolated from voided urine samples from females with type 2 diabetes.</title>
        <authorList>
            <person name="Kula A."/>
            <person name="Stegman N."/>
            <person name="Putonti C."/>
        </authorList>
    </citation>
    <scope>NUCLEOTIDE SEQUENCE [LARGE SCALE GENOMIC DNA]</scope>
    <source>
        <strain evidence="6 7">1855</strain>
    </source>
</reference>
<dbReference type="PANTHER" id="PTHR43077">
    <property type="entry name" value="TRANSPORT PERMEASE YVFS-RELATED"/>
    <property type="match status" value="1"/>
</dbReference>
<comment type="subcellular location">
    <subcellularLocation>
        <location evidence="1">Membrane</location>
        <topology evidence="1">Multi-pass membrane protein</topology>
    </subcellularLocation>
</comment>
<evidence type="ECO:0000313" key="6">
    <source>
        <dbReference type="EMBL" id="MEL0565602.1"/>
    </source>
</evidence>
<evidence type="ECO:0000256" key="5">
    <source>
        <dbReference type="SAM" id="Phobius"/>
    </source>
</evidence>
<dbReference type="PANTHER" id="PTHR43077:SF5">
    <property type="entry name" value="PHAGE INFECTION PROTEIN"/>
    <property type="match status" value="1"/>
</dbReference>
<dbReference type="EMBL" id="JBBVUL010000012">
    <property type="protein sequence ID" value="MEL0565602.1"/>
    <property type="molecule type" value="Genomic_DNA"/>
</dbReference>
<feature type="transmembrane region" description="Helical" evidence="5">
    <location>
        <begin position="12"/>
        <end position="31"/>
    </location>
</feature>
<evidence type="ECO:0000256" key="2">
    <source>
        <dbReference type="ARBA" id="ARBA00022692"/>
    </source>
</evidence>
<evidence type="ECO:0000256" key="1">
    <source>
        <dbReference type="ARBA" id="ARBA00004141"/>
    </source>
</evidence>
<accession>A0ABU9FL26</accession>
<keyword evidence="3 5" id="KW-1133">Transmembrane helix</keyword>
<organism evidence="6 7">
    <name type="scientific">Lactobacillus jensenii</name>
    <dbReference type="NCBI Taxonomy" id="109790"/>
    <lineage>
        <taxon>Bacteria</taxon>
        <taxon>Bacillati</taxon>
        <taxon>Bacillota</taxon>
        <taxon>Bacilli</taxon>
        <taxon>Lactobacillales</taxon>
        <taxon>Lactobacillaceae</taxon>
        <taxon>Lactobacillus</taxon>
    </lineage>
</organism>
<dbReference type="RefSeq" id="WP_315689672.1">
    <property type="nucleotide sequence ID" value="NZ_JAVTXQ010000010.1"/>
</dbReference>
<comment type="caution">
    <text evidence="6">The sequence shown here is derived from an EMBL/GenBank/DDBJ whole genome shotgun (WGS) entry which is preliminary data.</text>
</comment>
<evidence type="ECO:0000256" key="4">
    <source>
        <dbReference type="ARBA" id="ARBA00023136"/>
    </source>
</evidence>
<sequence>MEKVSKWLKSKSFLKLIMISVAVLAPIFYSLSFIKSVWNPYAGAKNLPIAVVNKDKAVKYNRKTLAVGNQTVAQLKKNHDLKWIFVSENVAKKGLKNREFYTVVTIPSDFSKNAATVMSKQPKQMHLKYKTNDSLNYLAETMSEVGIKQLNTMIRSAVTKAYATAMFSQLKTLGAGMNKAASGAQQISDGTVVLANGTKQYTAAVSQINNGVQTLKVSVAPLKSGASQLASGSAALANGISQYTAGVDKLNSGVNTLNGKSSDLLTGMNTFNSGLSQYTAGNTKLNTGLNTLSSNSAALRMGVASLKSASNQFGLLNNGASQVATGVQTFNSKLQSSNIVGSLTQALSMQEQVASLEKQLTTVQSLLKQLSSIDVNSLTTAVDKLQNQAFTTAADMGNLYTSLDDNQKISDDADQINSLLNNDKSLSSDTKAKLANLATEIKTKATDSTNQINSANDSWGNLLGVMLDTQSTLQPQLDTVQNLSQKLPALQSTMTQAQSLLTQTDTLLSALKKNQDLLTAMPTQLASLQSATGQIAVGTQKLANSTGSINTLVNGINQYTSGVDTAANGAAQLASKSDRLISGFKLLYDGTNQYTQG</sequence>
<dbReference type="InterPro" id="IPR023908">
    <property type="entry name" value="xxxLxxG_rpt"/>
</dbReference>
<keyword evidence="2 5" id="KW-0812">Transmembrane</keyword>
<protein>
    <submittedName>
        <fullName evidence="6">YhgE/Pip domain-containing protein</fullName>
    </submittedName>
</protein>
<evidence type="ECO:0000256" key="3">
    <source>
        <dbReference type="ARBA" id="ARBA00022989"/>
    </source>
</evidence>
<dbReference type="NCBIfam" id="TIGR03061">
    <property type="entry name" value="pip_yhgE_Nterm"/>
    <property type="match status" value="1"/>
</dbReference>
<dbReference type="Gene3D" id="3.40.1710.10">
    <property type="entry name" value="abc type-2 transporter like domain"/>
    <property type="match status" value="1"/>
</dbReference>
<keyword evidence="7" id="KW-1185">Reference proteome</keyword>
<dbReference type="InterPro" id="IPR017500">
    <property type="entry name" value="Phage_infect_YhgE_N"/>
</dbReference>
<dbReference type="InterPro" id="IPR051328">
    <property type="entry name" value="T7SS_ABC-Transporter"/>
</dbReference>
<proteinExistence type="predicted"/>
<gene>
    <name evidence="6" type="ORF">AAC431_06710</name>
</gene>
<name>A0ABU9FL26_LACJE</name>
<keyword evidence="4 5" id="KW-0472">Membrane</keyword>
<dbReference type="NCBIfam" id="TIGR03057">
    <property type="entry name" value="xxxLxxG_by_4"/>
    <property type="match status" value="4"/>
</dbReference>
<evidence type="ECO:0000313" key="7">
    <source>
        <dbReference type="Proteomes" id="UP001385848"/>
    </source>
</evidence>
<dbReference type="Proteomes" id="UP001385848">
    <property type="component" value="Unassembled WGS sequence"/>
</dbReference>